<accession>A0A7C8BNB4</accession>
<dbReference type="InterPro" id="IPR050268">
    <property type="entry name" value="NADH-dep_flavin_reductase"/>
</dbReference>
<sequence length="170" mass="17997">MTESVDTFKHAFRHHPAGVAVIAANTDEGPAGLTASSVASVSISPLALAFSVTKSGGSAGRVLAADTFTVNLLGERQAEVAEAFARSEAPRFTPEQHWGTLPTGEPVLLEAPWGLRARVLQIIPVGDSRLVAAEVLDVRRGPDVPPLVYHDRRFLTLRGEDAPRTTPTAA</sequence>
<comment type="caution">
    <text evidence="3">The sequence shown here is derived from an EMBL/GenBank/DDBJ whole genome shotgun (WGS) entry which is preliminary data.</text>
</comment>
<dbReference type="Pfam" id="PF01613">
    <property type="entry name" value="Flavin_Reduct"/>
    <property type="match status" value="1"/>
</dbReference>
<feature type="domain" description="Flavin reductase like" evidence="2">
    <location>
        <begin position="12"/>
        <end position="156"/>
    </location>
</feature>
<dbReference type="AlphaFoldDB" id="A0A7C8BNB4"/>
<name>A0A7C8BNB4_9MICO</name>
<dbReference type="Gene3D" id="2.30.110.10">
    <property type="entry name" value="Electron Transport, Fmn-binding Protein, Chain A"/>
    <property type="match status" value="1"/>
</dbReference>
<evidence type="ECO:0000256" key="1">
    <source>
        <dbReference type="ARBA" id="ARBA00023002"/>
    </source>
</evidence>
<dbReference type="EMBL" id="WBKA01000003">
    <property type="protein sequence ID" value="KAB1632366.1"/>
    <property type="molecule type" value="Genomic_DNA"/>
</dbReference>
<keyword evidence="1" id="KW-0560">Oxidoreductase</keyword>
<gene>
    <name evidence="3" type="ORF">F8O02_04995</name>
</gene>
<dbReference type="InterPro" id="IPR002563">
    <property type="entry name" value="Flavin_Rdtase-like_dom"/>
</dbReference>
<keyword evidence="4" id="KW-1185">Reference proteome</keyword>
<dbReference type="PANTHER" id="PTHR30466:SF1">
    <property type="entry name" value="FMN REDUCTASE (NADH) RUTF"/>
    <property type="match status" value="1"/>
</dbReference>
<dbReference type="OrthoDB" id="8901155at2"/>
<dbReference type="Proteomes" id="UP000481339">
    <property type="component" value="Unassembled WGS sequence"/>
</dbReference>
<evidence type="ECO:0000259" key="2">
    <source>
        <dbReference type="SMART" id="SM00903"/>
    </source>
</evidence>
<organism evidence="3 4">
    <name type="scientific">Pseudoclavibacter caeni</name>
    <dbReference type="NCBI Taxonomy" id="908846"/>
    <lineage>
        <taxon>Bacteria</taxon>
        <taxon>Bacillati</taxon>
        <taxon>Actinomycetota</taxon>
        <taxon>Actinomycetes</taxon>
        <taxon>Micrococcales</taxon>
        <taxon>Microbacteriaceae</taxon>
        <taxon>Pseudoclavibacter</taxon>
    </lineage>
</organism>
<protein>
    <submittedName>
        <fullName evidence="3">Flavin reductase</fullName>
    </submittedName>
</protein>
<dbReference type="SMART" id="SM00903">
    <property type="entry name" value="Flavin_Reduct"/>
    <property type="match status" value="1"/>
</dbReference>
<reference evidence="3 4" key="1">
    <citation type="submission" date="2019-09" db="EMBL/GenBank/DDBJ databases">
        <title>Phylogeny of genus Pseudoclavibacter and closely related genus.</title>
        <authorList>
            <person name="Li Y."/>
        </authorList>
    </citation>
    <scope>NUCLEOTIDE SEQUENCE [LARGE SCALE GENOMIC DNA]</scope>
    <source>
        <strain evidence="3 4">JCM 16921</strain>
    </source>
</reference>
<dbReference type="InterPro" id="IPR012349">
    <property type="entry name" value="Split_barrel_FMN-bd"/>
</dbReference>
<dbReference type="GO" id="GO:0042602">
    <property type="term" value="F:riboflavin reductase (NADPH) activity"/>
    <property type="evidence" value="ECO:0007669"/>
    <property type="project" value="TreeGrafter"/>
</dbReference>
<proteinExistence type="predicted"/>
<dbReference type="GO" id="GO:0006208">
    <property type="term" value="P:pyrimidine nucleobase catabolic process"/>
    <property type="evidence" value="ECO:0007669"/>
    <property type="project" value="TreeGrafter"/>
</dbReference>
<dbReference type="PANTHER" id="PTHR30466">
    <property type="entry name" value="FLAVIN REDUCTASE"/>
    <property type="match status" value="1"/>
</dbReference>
<dbReference type="GO" id="GO:0010181">
    <property type="term" value="F:FMN binding"/>
    <property type="evidence" value="ECO:0007669"/>
    <property type="project" value="InterPro"/>
</dbReference>
<dbReference type="RefSeq" id="WP_158036144.1">
    <property type="nucleotide sequence ID" value="NZ_BAAAZV010000017.1"/>
</dbReference>
<dbReference type="SUPFAM" id="SSF50475">
    <property type="entry name" value="FMN-binding split barrel"/>
    <property type="match status" value="1"/>
</dbReference>
<evidence type="ECO:0000313" key="4">
    <source>
        <dbReference type="Proteomes" id="UP000481339"/>
    </source>
</evidence>
<evidence type="ECO:0000313" key="3">
    <source>
        <dbReference type="EMBL" id="KAB1632366.1"/>
    </source>
</evidence>